<feature type="transmembrane region" description="Helical" evidence="1">
    <location>
        <begin position="33"/>
        <end position="57"/>
    </location>
</feature>
<accession>A9DM29</accession>
<proteinExistence type="predicted"/>
<organism evidence="2 3">
    <name type="scientific">Kordia algicida OT-1</name>
    <dbReference type="NCBI Taxonomy" id="391587"/>
    <lineage>
        <taxon>Bacteria</taxon>
        <taxon>Pseudomonadati</taxon>
        <taxon>Bacteroidota</taxon>
        <taxon>Flavobacteriia</taxon>
        <taxon>Flavobacteriales</taxon>
        <taxon>Flavobacteriaceae</taxon>
        <taxon>Kordia</taxon>
    </lineage>
</organism>
<dbReference type="HOGENOM" id="CLU_1616850_0_0_10"/>
<evidence type="ECO:0000313" key="2">
    <source>
        <dbReference type="EMBL" id="EDP97618.1"/>
    </source>
</evidence>
<protein>
    <submittedName>
        <fullName evidence="2">Uncharacterized protein</fullName>
    </submittedName>
</protein>
<dbReference type="OrthoDB" id="9856802at2"/>
<keyword evidence="3" id="KW-1185">Reference proteome</keyword>
<feature type="transmembrane region" description="Helical" evidence="1">
    <location>
        <begin position="7"/>
        <end position="27"/>
    </location>
</feature>
<feature type="transmembrane region" description="Helical" evidence="1">
    <location>
        <begin position="69"/>
        <end position="87"/>
    </location>
</feature>
<feature type="transmembrane region" description="Helical" evidence="1">
    <location>
        <begin position="134"/>
        <end position="153"/>
    </location>
</feature>
<reference evidence="2 3" key="1">
    <citation type="journal article" date="2011" name="J. Bacteriol.">
        <title>Genome sequence of the algicidal bacterium Kordia algicida OT-1.</title>
        <authorList>
            <person name="Lee H.S."/>
            <person name="Kang S.G."/>
            <person name="Kwon K.K."/>
            <person name="Lee J.H."/>
            <person name="Kim S.J."/>
        </authorList>
    </citation>
    <scope>NUCLEOTIDE SEQUENCE [LARGE SCALE GENOMIC DNA]</scope>
    <source>
        <strain evidence="2 3">OT-1</strain>
    </source>
</reference>
<dbReference type="EMBL" id="ABIB01000002">
    <property type="protein sequence ID" value="EDP97618.1"/>
    <property type="molecule type" value="Genomic_DNA"/>
</dbReference>
<keyword evidence="1" id="KW-0472">Membrane</keyword>
<dbReference type="STRING" id="391587.KAOT1_20687"/>
<name>A9DM29_9FLAO</name>
<feature type="transmembrane region" description="Helical" evidence="1">
    <location>
        <begin position="99"/>
        <end position="122"/>
    </location>
</feature>
<gene>
    <name evidence="2" type="ORF">KAOT1_20687</name>
</gene>
<dbReference type="AlphaFoldDB" id="A9DM29"/>
<comment type="caution">
    <text evidence="2">The sequence shown here is derived from an EMBL/GenBank/DDBJ whole genome shotgun (WGS) entry which is preliminary data.</text>
</comment>
<keyword evidence="1" id="KW-1133">Transmembrane helix</keyword>
<sequence length="164" mass="19101">MSKQVYLLLAHIIIFIISIFGLIHLHSFEGNDIIEIITAIFHFLLVLSFYLVSGYLITRKTEKFQLKQYWIITFIGICIWLAAFINSPTDLNWKKGNDGILWFLYRIYVVPTELPFCFSDYFKTHQLNTVIRHVFLISFSIIPSVMQAIGGFLKTQTVSQESKL</sequence>
<keyword evidence="1" id="KW-0812">Transmembrane</keyword>
<evidence type="ECO:0000313" key="3">
    <source>
        <dbReference type="Proteomes" id="UP000002945"/>
    </source>
</evidence>
<evidence type="ECO:0000256" key="1">
    <source>
        <dbReference type="SAM" id="Phobius"/>
    </source>
</evidence>
<dbReference type="Proteomes" id="UP000002945">
    <property type="component" value="Unassembled WGS sequence"/>
</dbReference>
<dbReference type="RefSeq" id="WP_007096666.1">
    <property type="nucleotide sequence ID" value="NZ_CP142125.1"/>
</dbReference>